<reference evidence="19" key="1">
    <citation type="submission" date="2024-02" db="UniProtKB">
        <authorList>
            <consortium name="WormBaseParasite"/>
        </authorList>
    </citation>
    <scope>IDENTIFICATION</scope>
</reference>
<organism evidence="18 19">
    <name type="scientific">Strongyloides stercoralis</name>
    <name type="common">Threadworm</name>
    <dbReference type="NCBI Taxonomy" id="6248"/>
    <lineage>
        <taxon>Eukaryota</taxon>
        <taxon>Metazoa</taxon>
        <taxon>Ecdysozoa</taxon>
        <taxon>Nematoda</taxon>
        <taxon>Chromadorea</taxon>
        <taxon>Rhabditida</taxon>
        <taxon>Tylenchina</taxon>
        <taxon>Panagrolaimomorpha</taxon>
        <taxon>Strongyloidoidea</taxon>
        <taxon>Strongyloididae</taxon>
        <taxon>Strongyloides</taxon>
    </lineage>
</organism>
<evidence type="ECO:0000256" key="2">
    <source>
        <dbReference type="ARBA" id="ARBA00005988"/>
    </source>
</evidence>
<evidence type="ECO:0000256" key="6">
    <source>
        <dbReference type="ARBA" id="ARBA00022729"/>
    </source>
</evidence>
<keyword evidence="4" id="KW-0645">Protease</keyword>
<evidence type="ECO:0000256" key="5">
    <source>
        <dbReference type="ARBA" id="ARBA00022723"/>
    </source>
</evidence>
<feature type="domain" description="Olfactomedin-like" evidence="16">
    <location>
        <begin position="195"/>
        <end position="451"/>
    </location>
</feature>
<dbReference type="GO" id="GO:0004181">
    <property type="term" value="F:metallocarboxypeptidase activity"/>
    <property type="evidence" value="ECO:0007669"/>
    <property type="project" value="InterPro"/>
</dbReference>
<keyword evidence="15" id="KW-0472">Membrane</keyword>
<keyword evidence="7" id="KW-0378">Hydrolase</keyword>
<evidence type="ECO:0000313" key="19">
    <source>
        <dbReference type="WBParaSite" id="TCONS_00001724.p1"/>
    </source>
</evidence>
<dbReference type="Gene3D" id="3.30.70.340">
    <property type="entry name" value="Metallocarboxypeptidase-like"/>
    <property type="match status" value="1"/>
</dbReference>
<dbReference type="FunFam" id="3.40.630.10:FF:000056">
    <property type="entry name" value="Zinc carboxypeptidase"/>
    <property type="match status" value="1"/>
</dbReference>
<feature type="compositionally biased region" description="Low complexity" evidence="14">
    <location>
        <begin position="1111"/>
        <end position="1134"/>
    </location>
</feature>
<evidence type="ECO:0000259" key="17">
    <source>
        <dbReference type="PROSITE" id="PS52035"/>
    </source>
</evidence>
<dbReference type="SUPFAM" id="SSF53187">
    <property type="entry name" value="Zn-dependent exopeptidases"/>
    <property type="match status" value="1"/>
</dbReference>
<accession>A0AAF5CU18</accession>
<dbReference type="Proteomes" id="UP000035681">
    <property type="component" value="Unplaced"/>
</dbReference>
<dbReference type="InterPro" id="IPR036990">
    <property type="entry name" value="M14A-like_propep"/>
</dbReference>
<feature type="region of interest" description="Disordered" evidence="14">
    <location>
        <begin position="1267"/>
        <end position="1299"/>
    </location>
</feature>
<evidence type="ECO:0000256" key="11">
    <source>
        <dbReference type="ARBA" id="ARBA00069039"/>
    </source>
</evidence>
<dbReference type="Gene3D" id="3.40.630.10">
    <property type="entry name" value="Zn peptidases"/>
    <property type="match status" value="1"/>
</dbReference>
<dbReference type="InterPro" id="IPR000834">
    <property type="entry name" value="Peptidase_M14"/>
</dbReference>
<dbReference type="InterPro" id="IPR057247">
    <property type="entry name" value="CARBOXYPEPT_ZN_2"/>
</dbReference>
<evidence type="ECO:0000256" key="14">
    <source>
        <dbReference type="SAM" id="MobiDB-lite"/>
    </source>
</evidence>
<proteinExistence type="inferred from homology"/>
<dbReference type="PANTHER" id="PTHR11705:SF133">
    <property type="entry name" value="PEPTIDASE M14 CARBOXYPEPTIDASE A DOMAIN-CONTAINING PROTEIN"/>
    <property type="match status" value="1"/>
</dbReference>
<comment type="cofactor">
    <cofactor evidence="1">
        <name>Zn(2+)</name>
        <dbReference type="ChEBI" id="CHEBI:29105"/>
    </cofactor>
</comment>
<sequence>MKQEIDEKEYSKTKRSIVTLSLITLNILLIIFLTITIWYQRHELVKLNENIKIINNNPSSSSLYLNEVLDEDENDRRRRRKRRQIMMDNDNEVEYSGEKNNNKQQPPVKTFFAPLYAAVTEDIIDEICSNRKNLLSTNNIHKKSENVIVMTLDNSKQGPQYSQDQSSNVIVNEEKNKYKNLNIKNELEVFKKSKTCSRITGLGLKTMHGQRRTSQSGIVKKGNSWFVTELSIGYTIFEITHNNGMIDFNDPKEIYTLPSPFIGSNHAYDEVKKNYYYITDDGSYIMKFNLITLKSNKSKKFPITVNNINKDWNINIYSQVNGTSALHIDSGYLWMVYNKDKNNHLTISRIDKDTLEEIRRIRLNKFDRKIAGSFISCGIFYAIECEGIQCRILSVYDLIHGKYVLRKDKFNVVGHWNSFGHIKSISFDNEKKNILEKISQRLRKEEDLIKFPKLASFIRFFEESLMYYICSGCFESHFCIPSLILQVKESYVIMTAFSKAIPYMNYYLFLLFLFIIHIESLRPFIHRRFQDDTAPKTYKDYKLFRINPRNQENLDYLKDLFAHDSPYELDFWQPPTHIGGLVDVTVNPEDSKIFGRDLDSKQLDYTIAIDDLEQAIIEEKNVNTSHDPLYMKDIGYLRFDKYNTYENIEEYLRKLELDNSELVTLLEIGKTHENRSITVVKIGSKRPYGCKKLGFWIDAGIHAREWIAPATALIFIDKLVKGYYDDAVIRNYLDNIDFYILPVMNPDGYVYTHTSNRMWRKNRRPAQCKKNYFHTICCAGVDLNRNFDWFWASSGSSSDLCHETFHGSSAFSEPESHAVKDFLEKNPMKAFISLHSYSQLWLIPYAHRRRSYPQDYATNLRPLALRATKAINNYHGTKYAVGTGADLMYEAAGGSHDYAKGVLKIPYSYLIELRPKNSMMANGFLLPESEIIYTGEETFEGIKVISDELIGQYGKPKDNACKIKTTLKPIKKTTTTEFPTTTEEITTTTEASITTTTTTEAPTTTTEVPTTTTEIPTTTTEVPTTTTEIPTTTTEIPTTTTEIPTTTTEILTTTTEIPTTTTEILTTTTEIPTTTTEILTTTTEILTTTTEIPTTTTEISTTTEEIENTKSETTSSESSSSSESNSLSTETSIELQTSPKPKEEVKLFSTEMTTKKSIDIISTEITTSEIPETTTNNIKTEKKEKINISTTHIPEDNNNTITTENNNKETITEKIIDVTGSPSEIINSTPKINEIDRETIEKLPKNVEEVTKEKKIIQSSQVPVKITEEKMPSSESSFLSSSTQKSSTTTNKDDVSKNENVKEEVTINLLTTSEQPTKKENEEVLSTKKYVVKHGKKTLKGQKKETKKPGHCKDYGSYCKWWKIHDLCDKPRVRQLCSLSCLPECR</sequence>
<feature type="compositionally biased region" description="Low complexity" evidence="14">
    <location>
        <begin position="1273"/>
        <end position="1290"/>
    </location>
</feature>
<name>A0AAF5CU18_STRER</name>
<evidence type="ECO:0000259" key="16">
    <source>
        <dbReference type="PROSITE" id="PS51132"/>
    </source>
</evidence>
<keyword evidence="15" id="KW-0812">Transmembrane</keyword>
<dbReference type="Pfam" id="PF00246">
    <property type="entry name" value="Peptidase_M14"/>
    <property type="match status" value="1"/>
</dbReference>
<dbReference type="Pfam" id="PF02191">
    <property type="entry name" value="OLF"/>
    <property type="match status" value="1"/>
</dbReference>
<dbReference type="GO" id="GO:0005615">
    <property type="term" value="C:extracellular space"/>
    <property type="evidence" value="ECO:0007669"/>
    <property type="project" value="TreeGrafter"/>
</dbReference>
<evidence type="ECO:0000256" key="13">
    <source>
        <dbReference type="PROSITE-ProRule" id="PRU01379"/>
    </source>
</evidence>
<protein>
    <recommendedName>
        <fullName evidence="11">Zinc carboxypeptidase A 1</fullName>
    </recommendedName>
</protein>
<feature type="transmembrane region" description="Helical" evidence="15">
    <location>
        <begin position="20"/>
        <end position="39"/>
    </location>
</feature>
<keyword evidence="8" id="KW-0862">Zinc</keyword>
<dbReference type="GO" id="GO:0008270">
    <property type="term" value="F:zinc ion binding"/>
    <property type="evidence" value="ECO:0007669"/>
    <property type="project" value="InterPro"/>
</dbReference>
<evidence type="ECO:0000256" key="7">
    <source>
        <dbReference type="ARBA" id="ARBA00022801"/>
    </source>
</evidence>
<dbReference type="FunFam" id="3.30.70.340:FF:000002">
    <property type="entry name" value="Carboxypeptidase A"/>
    <property type="match status" value="1"/>
</dbReference>
<feature type="region of interest" description="Disordered" evidence="14">
    <location>
        <begin position="73"/>
        <end position="104"/>
    </location>
</feature>
<keyword evidence="18" id="KW-1185">Reference proteome</keyword>
<feature type="region of interest" description="Disordered" evidence="14">
    <location>
        <begin position="1091"/>
        <end position="1144"/>
    </location>
</feature>
<dbReference type="Pfam" id="PF02244">
    <property type="entry name" value="Propep_M14"/>
    <property type="match status" value="1"/>
</dbReference>
<dbReference type="PRINTS" id="PR00765">
    <property type="entry name" value="CRBOXYPTASEA"/>
</dbReference>
<evidence type="ECO:0000256" key="1">
    <source>
        <dbReference type="ARBA" id="ARBA00001947"/>
    </source>
</evidence>
<dbReference type="PANTHER" id="PTHR11705">
    <property type="entry name" value="PROTEASE FAMILY M14 CARBOXYPEPTIDASE A,B"/>
    <property type="match status" value="1"/>
</dbReference>
<evidence type="ECO:0000256" key="3">
    <source>
        <dbReference type="ARBA" id="ARBA00022645"/>
    </source>
</evidence>
<comment type="caution">
    <text evidence="12">Lacks conserved residue(s) required for the propagation of feature annotation.</text>
</comment>
<dbReference type="SMART" id="SM00631">
    <property type="entry name" value="Zn_pept"/>
    <property type="match status" value="1"/>
</dbReference>
<keyword evidence="6" id="KW-0732">Signal</keyword>
<dbReference type="InterPro" id="IPR003112">
    <property type="entry name" value="Olfac-like_dom"/>
</dbReference>
<feature type="domain" description="Peptidase M14" evidence="17">
    <location>
        <begin position="641"/>
        <end position="949"/>
    </location>
</feature>
<feature type="region of interest" description="Disordered" evidence="14">
    <location>
        <begin position="992"/>
        <end position="1034"/>
    </location>
</feature>
<comment type="similarity">
    <text evidence="2 13">Belongs to the peptidase M14 family.</text>
</comment>
<evidence type="ECO:0000256" key="4">
    <source>
        <dbReference type="ARBA" id="ARBA00022670"/>
    </source>
</evidence>
<evidence type="ECO:0000256" key="8">
    <source>
        <dbReference type="ARBA" id="ARBA00022833"/>
    </source>
</evidence>
<feature type="active site" description="Proton donor/acceptor" evidence="13">
    <location>
        <position position="912"/>
    </location>
</feature>
<dbReference type="SUPFAM" id="SSF54897">
    <property type="entry name" value="Protease propeptides/inhibitors"/>
    <property type="match status" value="1"/>
</dbReference>
<keyword evidence="5" id="KW-0479">Metal-binding</keyword>
<keyword evidence="15" id="KW-1133">Transmembrane helix</keyword>
<dbReference type="InterPro" id="IPR003146">
    <property type="entry name" value="M14A_act_pep"/>
</dbReference>
<dbReference type="PROSITE" id="PS52035">
    <property type="entry name" value="PEPTIDASE_M14"/>
    <property type="match status" value="1"/>
</dbReference>
<dbReference type="AlphaFoldDB" id="A0AAF5CU18"/>
<dbReference type="PROSITE" id="PS51132">
    <property type="entry name" value="OLF"/>
    <property type="match status" value="1"/>
</dbReference>
<keyword evidence="3" id="KW-0121">Carboxypeptidase</keyword>
<evidence type="ECO:0000256" key="9">
    <source>
        <dbReference type="ARBA" id="ARBA00023049"/>
    </source>
</evidence>
<evidence type="ECO:0000313" key="18">
    <source>
        <dbReference type="Proteomes" id="UP000035681"/>
    </source>
</evidence>
<evidence type="ECO:0000256" key="12">
    <source>
        <dbReference type="PROSITE-ProRule" id="PRU00446"/>
    </source>
</evidence>
<evidence type="ECO:0000256" key="15">
    <source>
        <dbReference type="SAM" id="Phobius"/>
    </source>
</evidence>
<evidence type="ECO:0000256" key="10">
    <source>
        <dbReference type="ARBA" id="ARBA00023157"/>
    </source>
</evidence>
<dbReference type="GO" id="GO:0006508">
    <property type="term" value="P:proteolysis"/>
    <property type="evidence" value="ECO:0007669"/>
    <property type="project" value="UniProtKB-KW"/>
</dbReference>
<dbReference type="WBParaSite" id="TCONS_00001724.p1">
    <property type="protein sequence ID" value="TCONS_00001724.p1"/>
    <property type="gene ID" value="XLOC_001614"/>
</dbReference>
<feature type="compositionally biased region" description="Low complexity" evidence="14">
    <location>
        <begin position="1091"/>
        <end position="1103"/>
    </location>
</feature>
<dbReference type="CDD" id="cd03860">
    <property type="entry name" value="M14_CP_A-B_like"/>
    <property type="match status" value="1"/>
</dbReference>
<keyword evidence="9" id="KW-0482">Metalloprotease</keyword>
<keyword evidence="10" id="KW-1015">Disulfide bond</keyword>
<dbReference type="PROSITE" id="PS00133">
    <property type="entry name" value="CARBOXYPEPT_ZN_2"/>
    <property type="match status" value="1"/>
</dbReference>